<proteinExistence type="predicted"/>
<dbReference type="RefSeq" id="WP_002896926.1">
    <property type="nucleotide sequence ID" value="NZ_CP172382.1"/>
</dbReference>
<dbReference type="CDD" id="cd16430">
    <property type="entry name" value="TraB"/>
    <property type="match status" value="1"/>
</dbReference>
<evidence type="ECO:0000256" key="1">
    <source>
        <dbReference type="SAM" id="MobiDB-lite"/>
    </source>
</evidence>
<dbReference type="InterPro" id="IPR005498">
    <property type="entry name" value="T4SS_VirB10/TraB/TrbI"/>
</dbReference>
<accession>A0A1J6PNN4</accession>
<evidence type="ECO:0000313" key="5">
    <source>
        <dbReference type="Proteomes" id="UP000349590"/>
    </source>
</evidence>
<dbReference type="Proteomes" id="UP000349590">
    <property type="component" value="Unassembled WGS sequence"/>
</dbReference>
<evidence type="ECO:0000313" key="4">
    <source>
        <dbReference type="EMBL" id="OEY03403.1"/>
    </source>
</evidence>
<dbReference type="AlphaFoldDB" id="A0A1J6PNN4"/>
<evidence type="ECO:0000313" key="3">
    <source>
        <dbReference type="EMBL" id="EAJ9719089.1"/>
    </source>
</evidence>
<reference evidence="3 5" key="2">
    <citation type="submission" date="2019-04" db="EMBL/GenBank/DDBJ databases">
        <authorList>
            <consortium name="PulseNet: The National Subtyping Network for Foodborne Disease Surveillance"/>
            <person name="Tarr C.L."/>
            <person name="Trees E."/>
            <person name="Katz L.S."/>
            <person name="Carleton-Romer H.A."/>
            <person name="Stroika S."/>
            <person name="Kucerova Z."/>
            <person name="Roache K.F."/>
            <person name="Sabol A.L."/>
            <person name="Besser J."/>
            <person name="Gerner-Smidt P."/>
        </authorList>
    </citation>
    <scope>NUCLEOTIDE SEQUENCE [LARGE SCALE GENOMIC DNA]</scope>
    <source>
        <strain evidence="3 5">PNUSAC009041</strain>
    </source>
</reference>
<dbReference type="Proteomes" id="UP000865592">
    <property type="component" value="Unassembled WGS sequence"/>
</dbReference>
<dbReference type="Pfam" id="PF03743">
    <property type="entry name" value="TrbI"/>
    <property type="match status" value="1"/>
</dbReference>
<keyword evidence="2" id="KW-0812">Transmembrane</keyword>
<dbReference type="EMBL" id="MKBD01000005">
    <property type="protein sequence ID" value="OEY03403.1"/>
    <property type="molecule type" value="Genomic_DNA"/>
</dbReference>
<feature type="region of interest" description="Disordered" evidence="1">
    <location>
        <begin position="133"/>
        <end position="177"/>
    </location>
</feature>
<name>A0A1J6PNN4_CAMJU</name>
<keyword evidence="2" id="KW-1133">Transmembrane helix</keyword>
<gene>
    <name evidence="4" type="ORF">A0K99_02980</name>
    <name evidence="3" type="ORF">E8P16_06485</name>
</gene>
<evidence type="ECO:0000256" key="2">
    <source>
        <dbReference type="SAM" id="Phobius"/>
    </source>
</evidence>
<keyword evidence="2" id="KW-0472">Membrane</keyword>
<reference evidence="4 6" key="1">
    <citation type="submission" date="2016-09" db="EMBL/GenBank/DDBJ databases">
        <title>Campylobacter genomics.</title>
        <authorList>
            <person name="Weis A.M."/>
            <person name="Weimer B.C."/>
            <person name="Gilpin B."/>
            <person name="Huang B.C."/>
            <person name="Kong N."/>
        </authorList>
    </citation>
    <scope>NUCLEOTIDE SEQUENCE [LARGE SCALE GENOMIC DNA]</scope>
    <source>
        <strain evidence="4 6">BCW_4735</strain>
    </source>
</reference>
<protein>
    <submittedName>
        <fullName evidence="3">Conjugal transfer protein TraB</fullName>
    </submittedName>
</protein>
<sequence>MKNPFIKFFSNDKSPIDAQKTQNKNKVLIFTGIFVIAGALLFLVGGGDKKESKEKVGNFNLVQDDPMAKTRWVGEASNDLTLAKKRVDNLDTRNEELSKQVSDLKKIITDMKKENDANKRNYELNLKNIQEAQKKATENTPATVLEDTPNNKEEDLYKNFPQPNKNTANANTQKPSDYGLTHFGDVPELNEVTQTRYTPIQDSLSFTNIAKPEEKEKVEKKSTRHVIPTGSIVKAVLLSGMDAPTMTQAKTEPLPVLMKVTDLSILPNRWGYDINECFLMGEGYGDLTSERAYIRVNNISCVTNKGQKIDMAMKGAATGEDGKLGLRGEVVTKQGALLARTLIAGFLQGVGEGFANQNQIVTQNGFGGTTTTNSDMSASATLQAGAFKGLSKSAEKLADFYLKMADQVSPVIEIAAGREINIITTATLELKTLEEQQQDSAKKNNNKK</sequence>
<organism evidence="3 5">
    <name type="scientific">Campylobacter jejuni</name>
    <dbReference type="NCBI Taxonomy" id="197"/>
    <lineage>
        <taxon>Bacteria</taxon>
        <taxon>Pseudomonadati</taxon>
        <taxon>Campylobacterota</taxon>
        <taxon>Epsilonproteobacteria</taxon>
        <taxon>Campylobacterales</taxon>
        <taxon>Campylobacteraceae</taxon>
        <taxon>Campylobacter</taxon>
    </lineage>
</organism>
<dbReference type="EMBL" id="AACCII010000007">
    <property type="protein sequence ID" value="EAJ9719089.1"/>
    <property type="molecule type" value="Genomic_DNA"/>
</dbReference>
<feature type="transmembrane region" description="Helical" evidence="2">
    <location>
        <begin position="27"/>
        <end position="45"/>
    </location>
</feature>
<dbReference type="CDD" id="cd14686">
    <property type="entry name" value="bZIP"/>
    <property type="match status" value="1"/>
</dbReference>
<comment type="caution">
    <text evidence="3">The sequence shown here is derived from an EMBL/GenBank/DDBJ whole genome shotgun (WGS) entry which is preliminary data.</text>
</comment>
<feature type="compositionally biased region" description="Polar residues" evidence="1">
    <location>
        <begin position="161"/>
        <end position="175"/>
    </location>
</feature>
<evidence type="ECO:0000313" key="6">
    <source>
        <dbReference type="Proteomes" id="UP000865592"/>
    </source>
</evidence>